<dbReference type="AlphaFoldDB" id="A0A7K0E3Q5"/>
<accession>A0A7K0E3Q5</accession>
<keyword evidence="3" id="KW-1185">Reference proteome</keyword>
<dbReference type="EMBL" id="WEGI01000044">
    <property type="protein sequence ID" value="MQY32042.1"/>
    <property type="molecule type" value="Genomic_DNA"/>
</dbReference>
<evidence type="ECO:0000256" key="1">
    <source>
        <dbReference type="SAM" id="MobiDB-lite"/>
    </source>
</evidence>
<gene>
    <name evidence="2" type="ORF">NRB56_76590</name>
</gene>
<reference evidence="2 3" key="1">
    <citation type="submission" date="2019-10" db="EMBL/GenBank/DDBJ databases">
        <title>Nocardia macrotermitis sp. nov. and Nocardia aurantia sp. nov., isolated from the gut of fungus growing-termite Macrotermes natalensis.</title>
        <authorList>
            <person name="Benndorf R."/>
            <person name="Schwitalla J."/>
            <person name="Martin K."/>
            <person name="De Beer W."/>
            <person name="Kaster A.-K."/>
            <person name="Vollmers J."/>
            <person name="Poulsen M."/>
            <person name="Beemelmanns C."/>
        </authorList>
    </citation>
    <scope>NUCLEOTIDE SEQUENCE [LARGE SCALE GENOMIC DNA]</scope>
    <source>
        <strain evidence="2 3">RB56</strain>
    </source>
</reference>
<comment type="caution">
    <text evidence="2">The sequence shown here is derived from an EMBL/GenBank/DDBJ whole genome shotgun (WGS) entry which is preliminary data.</text>
</comment>
<feature type="compositionally biased region" description="Basic and acidic residues" evidence="1">
    <location>
        <begin position="166"/>
        <end position="192"/>
    </location>
</feature>
<organism evidence="2 3">
    <name type="scientific">Nocardia aurantia</name>
    <dbReference type="NCBI Taxonomy" id="2585199"/>
    <lineage>
        <taxon>Bacteria</taxon>
        <taxon>Bacillati</taxon>
        <taxon>Actinomycetota</taxon>
        <taxon>Actinomycetes</taxon>
        <taxon>Mycobacteriales</taxon>
        <taxon>Nocardiaceae</taxon>
        <taxon>Nocardia</taxon>
    </lineage>
</organism>
<sequence length="270" mass="30576">MVGRDRRTRLAGARGTAVRCRASVVHPLHLRHHREAEGHPAHLRWISDPGLLHPPLRLRPPARAGRVLVHRRYRLGHRAQLHRVRATVQPRHRGRLRGHPELPGRAPALADHRKIRCDHLLHRADAGPYVHEMGPRDPRRARPVQPARARLSGRADQPGGVALVPGHDRREPDPDRRHLVANRNRRDHDLTTARRHRHQTRRRDVPAARRLREGGRRGGQGRHPRRHGGERVSGAGSALAVDAARYLGRSGSLPLDVLGAIRRTGLVFRR</sequence>
<evidence type="ECO:0000313" key="3">
    <source>
        <dbReference type="Proteomes" id="UP000431401"/>
    </source>
</evidence>
<feature type="compositionally biased region" description="Basic residues" evidence="1">
    <location>
        <begin position="219"/>
        <end position="228"/>
    </location>
</feature>
<protein>
    <submittedName>
        <fullName evidence="2">Uncharacterized protein</fullName>
    </submittedName>
</protein>
<proteinExistence type="predicted"/>
<evidence type="ECO:0000313" key="2">
    <source>
        <dbReference type="EMBL" id="MQY32042.1"/>
    </source>
</evidence>
<feature type="compositionally biased region" description="Basic and acidic residues" evidence="1">
    <location>
        <begin position="202"/>
        <end position="216"/>
    </location>
</feature>
<name>A0A7K0E3Q5_9NOCA</name>
<dbReference type="Proteomes" id="UP000431401">
    <property type="component" value="Unassembled WGS sequence"/>
</dbReference>
<feature type="region of interest" description="Disordered" evidence="1">
    <location>
        <begin position="128"/>
        <end position="236"/>
    </location>
</feature>